<dbReference type="EMBL" id="BQNB010014743">
    <property type="protein sequence ID" value="GJT31868.1"/>
    <property type="molecule type" value="Genomic_DNA"/>
</dbReference>
<accession>A0ABQ5CYN6</accession>
<reference evidence="1" key="2">
    <citation type="submission" date="2022-01" db="EMBL/GenBank/DDBJ databases">
        <authorList>
            <person name="Yamashiro T."/>
            <person name="Shiraishi A."/>
            <person name="Satake H."/>
            <person name="Nakayama K."/>
        </authorList>
    </citation>
    <scope>NUCLEOTIDE SEQUENCE</scope>
</reference>
<gene>
    <name evidence="1" type="ORF">Tco_0922287</name>
</gene>
<sequence>MPVIVDWKIYQRQELNLMIRCLISVLASHSRCRSAEAVQKKEDKKGKGTAKRAIWMPKLSRKKNRSAVTDAGKVARTSGMSSFAWILSKMLPATSEHAARTRCHYSVMAVDPVALEIPASLVFCLDSAFAKLLFDSSQHYFDGAYWPLIIEEKEMPNAVRCERSKRKWLLGGMMKSWRK</sequence>
<reference evidence="1" key="1">
    <citation type="journal article" date="2022" name="Int. J. Mol. Sci.">
        <title>Draft Genome of Tanacetum Coccineum: Genomic Comparison of Closely Related Tanacetum-Family Plants.</title>
        <authorList>
            <person name="Yamashiro T."/>
            <person name="Shiraishi A."/>
            <person name="Nakayama K."/>
            <person name="Satake H."/>
        </authorList>
    </citation>
    <scope>NUCLEOTIDE SEQUENCE</scope>
</reference>
<dbReference type="Proteomes" id="UP001151760">
    <property type="component" value="Unassembled WGS sequence"/>
</dbReference>
<proteinExistence type="predicted"/>
<protein>
    <submittedName>
        <fullName evidence="1">Uncharacterized protein</fullName>
    </submittedName>
</protein>
<evidence type="ECO:0000313" key="2">
    <source>
        <dbReference type="Proteomes" id="UP001151760"/>
    </source>
</evidence>
<name>A0ABQ5CYN6_9ASTR</name>
<comment type="caution">
    <text evidence="1">The sequence shown here is derived from an EMBL/GenBank/DDBJ whole genome shotgun (WGS) entry which is preliminary data.</text>
</comment>
<organism evidence="1 2">
    <name type="scientific">Tanacetum coccineum</name>
    <dbReference type="NCBI Taxonomy" id="301880"/>
    <lineage>
        <taxon>Eukaryota</taxon>
        <taxon>Viridiplantae</taxon>
        <taxon>Streptophyta</taxon>
        <taxon>Embryophyta</taxon>
        <taxon>Tracheophyta</taxon>
        <taxon>Spermatophyta</taxon>
        <taxon>Magnoliopsida</taxon>
        <taxon>eudicotyledons</taxon>
        <taxon>Gunneridae</taxon>
        <taxon>Pentapetalae</taxon>
        <taxon>asterids</taxon>
        <taxon>campanulids</taxon>
        <taxon>Asterales</taxon>
        <taxon>Asteraceae</taxon>
        <taxon>Asteroideae</taxon>
        <taxon>Anthemideae</taxon>
        <taxon>Anthemidinae</taxon>
        <taxon>Tanacetum</taxon>
    </lineage>
</organism>
<evidence type="ECO:0000313" key="1">
    <source>
        <dbReference type="EMBL" id="GJT31868.1"/>
    </source>
</evidence>
<keyword evidence="2" id="KW-1185">Reference proteome</keyword>